<dbReference type="GO" id="GO:0016787">
    <property type="term" value="F:hydrolase activity"/>
    <property type="evidence" value="ECO:0007669"/>
    <property type="project" value="UniProtKB-KW"/>
</dbReference>
<evidence type="ECO:0000256" key="1">
    <source>
        <dbReference type="ARBA" id="ARBA00022801"/>
    </source>
</evidence>
<dbReference type="InterPro" id="IPR001375">
    <property type="entry name" value="Peptidase_S9_cat"/>
</dbReference>
<comment type="caution">
    <text evidence="4">The sequence shown here is derived from an EMBL/GenBank/DDBJ whole genome shotgun (WGS) entry which is preliminary data.</text>
</comment>
<reference evidence="4 5" key="1">
    <citation type="submission" date="2024-09" db="EMBL/GenBank/DDBJ databases">
        <authorList>
            <person name="Sun Q."/>
            <person name="Mori K."/>
        </authorList>
    </citation>
    <scope>NUCLEOTIDE SEQUENCE [LARGE SCALE GENOMIC DNA]</scope>
    <source>
        <strain evidence="4 5">CCM 3426</strain>
    </source>
</reference>
<dbReference type="InterPro" id="IPR011659">
    <property type="entry name" value="WD40"/>
</dbReference>
<dbReference type="EMBL" id="JBHMEI010000112">
    <property type="protein sequence ID" value="MFB9210142.1"/>
    <property type="molecule type" value="Genomic_DNA"/>
</dbReference>
<dbReference type="Gene3D" id="2.120.10.30">
    <property type="entry name" value="TolB, C-terminal domain"/>
    <property type="match status" value="2"/>
</dbReference>
<keyword evidence="1 4" id="KW-0378">Hydrolase</keyword>
<keyword evidence="5" id="KW-1185">Reference proteome</keyword>
<accession>A0ABV5J0V0</accession>
<evidence type="ECO:0000313" key="4">
    <source>
        <dbReference type="EMBL" id="MFB9210142.1"/>
    </source>
</evidence>
<dbReference type="PANTHER" id="PTHR42776">
    <property type="entry name" value="SERINE PEPTIDASE S9 FAMILY MEMBER"/>
    <property type="match status" value="1"/>
</dbReference>
<feature type="domain" description="Peptidase S9 prolyl oligopeptidase catalytic" evidence="3">
    <location>
        <begin position="444"/>
        <end position="645"/>
    </location>
</feature>
<dbReference type="Pfam" id="PF00326">
    <property type="entry name" value="Peptidase_S9"/>
    <property type="match status" value="1"/>
</dbReference>
<evidence type="ECO:0000259" key="3">
    <source>
        <dbReference type="Pfam" id="PF00326"/>
    </source>
</evidence>
<proteinExistence type="predicted"/>
<dbReference type="InterPro" id="IPR029058">
    <property type="entry name" value="AB_hydrolase_fold"/>
</dbReference>
<gene>
    <name evidence="4" type="ORF">ACFFV7_53790</name>
</gene>
<keyword evidence="2" id="KW-0645">Protease</keyword>
<dbReference type="InterPro" id="IPR011042">
    <property type="entry name" value="6-blade_b-propeller_TolB-like"/>
</dbReference>
<evidence type="ECO:0000313" key="5">
    <source>
        <dbReference type="Proteomes" id="UP001589647"/>
    </source>
</evidence>
<dbReference type="RefSeq" id="WP_189653642.1">
    <property type="nucleotide sequence ID" value="NZ_BMRC01000045.1"/>
</dbReference>
<dbReference type="Pfam" id="PF07676">
    <property type="entry name" value="PD40"/>
    <property type="match status" value="3"/>
</dbReference>
<name>A0ABV5J0V0_9ACTN</name>
<dbReference type="Gene3D" id="3.40.50.1820">
    <property type="entry name" value="alpha/beta hydrolase"/>
    <property type="match status" value="1"/>
</dbReference>
<keyword evidence="2" id="KW-0720">Serine protease</keyword>
<organism evidence="4 5">
    <name type="scientific">Nonomuraea spiralis</name>
    <dbReference type="NCBI Taxonomy" id="46182"/>
    <lineage>
        <taxon>Bacteria</taxon>
        <taxon>Bacillati</taxon>
        <taxon>Actinomycetota</taxon>
        <taxon>Actinomycetes</taxon>
        <taxon>Streptosporangiales</taxon>
        <taxon>Streptosporangiaceae</taxon>
        <taxon>Nonomuraea</taxon>
    </lineage>
</organism>
<dbReference type="PANTHER" id="PTHR42776:SF27">
    <property type="entry name" value="DIPEPTIDYL PEPTIDASE FAMILY MEMBER 6"/>
    <property type="match status" value="1"/>
</dbReference>
<protein>
    <submittedName>
        <fullName evidence="4">Alpha/beta fold hydrolase</fullName>
    </submittedName>
</protein>
<evidence type="ECO:0000256" key="2">
    <source>
        <dbReference type="ARBA" id="ARBA00022825"/>
    </source>
</evidence>
<sequence>MNRYLTVDDIRRIDVPKQPAISPDGSAVAYVVQTDDLDADRVEQTLWLVPTGGGNPRRLTDGVGDCAPDWSPDGRLLAFLRTTDGRPQIWLLDVGTSEARQLTRRPGGAGAPAFSPDGSRLLFTAPADPPESEGTWAWGAPVVSRRLDYYADGAGVLSAPRQHIHVADVGTGGCEQITAGEWSASGAAWSADGTRIAFSAAMSADADLTRQSAAYTIDLGDPGRVPRPAGPESGSAGPLAWTGDGTRLLVCGHPEGPARFTGLLLVDPADGTARHLTEQMDRQVMYGAPGYPGSTPRVVPQLGTVLFCVREGGYVVPYTMPETGGTPTALLAAPDQNVSSLSVAGTLVAFLGNGPDTFGEIYVLDLTTGTSTQLTNHRERLGDRRPAPRAERTFTISDGTAVTGWVMRDPDATGPQPLLLDIHGGPHNAWNGAAEAVHLYHHELVARGWTVLLLNPRGSDGYGEEFARAVSGRWGTSDTADFLEPLEELVAEGLVDDNRIAVTGYSYGGYMTCYLTSRSDRFAAAVGGGVISDLRSAAGTTDNRRALSTSEWGGAFWADAENYAAMSPITHVADVRTPTLLLHGGADVRCPLDQARQWHTALRELGVQTEIVIYPEASHNMLFNSPPRFRRDYNARVVDWVTRYAG</sequence>
<dbReference type="SUPFAM" id="SSF82171">
    <property type="entry name" value="DPP6 N-terminal domain-like"/>
    <property type="match status" value="1"/>
</dbReference>
<dbReference type="Proteomes" id="UP001589647">
    <property type="component" value="Unassembled WGS sequence"/>
</dbReference>
<dbReference type="SUPFAM" id="SSF53474">
    <property type="entry name" value="alpha/beta-Hydrolases"/>
    <property type="match status" value="1"/>
</dbReference>